<accession>F9WQM6</accession>
<keyword evidence="10" id="KW-0594">Phospholipid biosynthesis</keyword>
<dbReference type="GO" id="GO:0005886">
    <property type="term" value="C:plasma membrane"/>
    <property type="evidence" value="ECO:0007669"/>
    <property type="project" value="UniProtKB-SubCell"/>
</dbReference>
<name>F9WQM6_TRYVY</name>
<protein>
    <submittedName>
        <fullName evidence="13">Phosphatidate cytidylyltransferase-like protein, putative</fullName>
    </submittedName>
</protein>
<dbReference type="AlphaFoldDB" id="F9WQM6"/>
<evidence type="ECO:0000256" key="4">
    <source>
        <dbReference type="ARBA" id="ARBA00022679"/>
    </source>
</evidence>
<dbReference type="Proteomes" id="UP000009027">
    <property type="component" value="Unassembled WGS sequence"/>
</dbReference>
<keyword evidence="8" id="KW-0443">Lipid metabolism</keyword>
<feature type="transmembrane region" description="Helical" evidence="12">
    <location>
        <begin position="224"/>
        <end position="245"/>
    </location>
</feature>
<evidence type="ECO:0000256" key="3">
    <source>
        <dbReference type="ARBA" id="ARBA00022516"/>
    </source>
</evidence>
<dbReference type="VEuPathDB" id="TriTrypDB:TvY486_0025800"/>
<keyword evidence="2" id="KW-1003">Cell membrane</keyword>
<keyword evidence="5 12" id="KW-0812">Transmembrane</keyword>
<evidence type="ECO:0000313" key="14">
    <source>
        <dbReference type="Proteomes" id="UP000009027"/>
    </source>
</evidence>
<gene>
    <name evidence="13" type="ORF">TvY486_0025800</name>
</gene>
<evidence type="ECO:0000313" key="13">
    <source>
        <dbReference type="EMBL" id="CCD19856.1"/>
    </source>
</evidence>
<keyword evidence="3" id="KW-0444">Lipid biosynthesis</keyword>
<feature type="transmembrane region" description="Helical" evidence="12">
    <location>
        <begin position="22"/>
        <end position="42"/>
    </location>
</feature>
<evidence type="ECO:0000256" key="7">
    <source>
        <dbReference type="ARBA" id="ARBA00022989"/>
    </source>
</evidence>
<dbReference type="EMBL" id="CAEX01004271">
    <property type="protein sequence ID" value="CCD19856.1"/>
    <property type="molecule type" value="Genomic_DNA"/>
</dbReference>
<reference evidence="13 14" key="1">
    <citation type="journal article" date="2012" name="Proc. Natl. Acad. Sci. U.S.A.">
        <title>Antigenic diversity is generated by distinct evolutionary mechanisms in African trypanosome species.</title>
        <authorList>
            <person name="Jackson A.P."/>
            <person name="Berry A."/>
            <person name="Aslett M."/>
            <person name="Allison H.C."/>
            <person name="Burton P."/>
            <person name="Vavrova-Anderson J."/>
            <person name="Brown R."/>
            <person name="Browne H."/>
            <person name="Corton N."/>
            <person name="Hauser H."/>
            <person name="Gamble J."/>
            <person name="Gilderthorp R."/>
            <person name="Marcello L."/>
            <person name="McQuillan J."/>
            <person name="Otto T.D."/>
            <person name="Quail M.A."/>
            <person name="Sanders M.J."/>
            <person name="van Tonder A."/>
            <person name="Ginger M.L."/>
            <person name="Field M.C."/>
            <person name="Barry J.D."/>
            <person name="Hertz-Fowler C."/>
            <person name="Berriman M."/>
        </authorList>
    </citation>
    <scope>NUCLEOTIDE SEQUENCE</scope>
    <source>
        <strain evidence="13 14">Y486</strain>
    </source>
</reference>
<evidence type="ECO:0000256" key="12">
    <source>
        <dbReference type="SAM" id="Phobius"/>
    </source>
</evidence>
<evidence type="ECO:0000256" key="5">
    <source>
        <dbReference type="ARBA" id="ARBA00022692"/>
    </source>
</evidence>
<comment type="subcellular location">
    <subcellularLocation>
        <location evidence="1">Cell membrane</location>
        <topology evidence="1">Multi-pass membrane protein</topology>
    </subcellularLocation>
</comment>
<evidence type="ECO:0000256" key="1">
    <source>
        <dbReference type="ARBA" id="ARBA00004651"/>
    </source>
</evidence>
<keyword evidence="9 12" id="KW-0472">Membrane</keyword>
<organism evidence="13 14">
    <name type="scientific">Trypanosoma vivax (strain Y486)</name>
    <dbReference type="NCBI Taxonomy" id="1055687"/>
    <lineage>
        <taxon>Eukaryota</taxon>
        <taxon>Discoba</taxon>
        <taxon>Euglenozoa</taxon>
        <taxon>Kinetoplastea</taxon>
        <taxon>Metakinetoplastina</taxon>
        <taxon>Trypanosomatida</taxon>
        <taxon>Trypanosomatidae</taxon>
        <taxon>Trypanosoma</taxon>
        <taxon>Duttonella</taxon>
    </lineage>
</organism>
<dbReference type="PANTHER" id="PTHR46382:SF1">
    <property type="entry name" value="PHOSPHATIDATE CYTIDYLYLTRANSFERASE"/>
    <property type="match status" value="1"/>
</dbReference>
<keyword evidence="6 13" id="KW-0548">Nucleotidyltransferase</keyword>
<evidence type="ECO:0000256" key="10">
    <source>
        <dbReference type="ARBA" id="ARBA00023209"/>
    </source>
</evidence>
<feature type="transmembrane region" description="Helical" evidence="12">
    <location>
        <begin position="198"/>
        <end position="218"/>
    </location>
</feature>
<proteinExistence type="predicted"/>
<evidence type="ECO:0000256" key="9">
    <source>
        <dbReference type="ARBA" id="ARBA00023136"/>
    </source>
</evidence>
<keyword evidence="7 12" id="KW-1133">Transmembrane helix</keyword>
<keyword evidence="14" id="KW-1185">Reference proteome</keyword>
<dbReference type="PANTHER" id="PTHR46382">
    <property type="entry name" value="PHOSPHATIDATE CYTIDYLYLTRANSFERASE"/>
    <property type="match status" value="1"/>
</dbReference>
<sequence>MAKDLSLGIWANIFRMLKDRNIWTRACTITLVGPTSVFMAAYNKDTCALLILFFFVSGQLEWQRMKRHIKVVVLMEGDASEMTCSLLLAEYAVPVAPHDTATLFRVFFASFVVFAARSGLERFHTMIAVYLLVRAVFTLYNGHRSLTEGQRAGEGLNGHECQRRPASSGNAEHTLQQSFLRMELFCSGKSFTNLSLDLLLECFGFLWVTGVTYPLLIYDVSGTGRPWILASLVSNFAVDIVAMLWGRVLRARSHRLSPLISPNKSVEGAVCWCPYQLLYFCNHTALYY</sequence>
<evidence type="ECO:0000256" key="2">
    <source>
        <dbReference type="ARBA" id="ARBA00022475"/>
    </source>
</evidence>
<evidence type="ECO:0000256" key="11">
    <source>
        <dbReference type="ARBA" id="ARBA00023264"/>
    </source>
</evidence>
<keyword evidence="4 13" id="KW-0808">Transferase</keyword>
<evidence type="ECO:0000256" key="6">
    <source>
        <dbReference type="ARBA" id="ARBA00022695"/>
    </source>
</evidence>
<keyword evidence="11" id="KW-1208">Phospholipid metabolism</keyword>
<dbReference type="GO" id="GO:0004605">
    <property type="term" value="F:phosphatidate cytidylyltransferase activity"/>
    <property type="evidence" value="ECO:0007669"/>
    <property type="project" value="TreeGrafter"/>
</dbReference>
<dbReference type="Pfam" id="PF01148">
    <property type="entry name" value="CTP_transf_1"/>
    <property type="match status" value="1"/>
</dbReference>
<dbReference type="GO" id="GO:0016024">
    <property type="term" value="P:CDP-diacylglycerol biosynthetic process"/>
    <property type="evidence" value="ECO:0007669"/>
    <property type="project" value="TreeGrafter"/>
</dbReference>
<evidence type="ECO:0000256" key="8">
    <source>
        <dbReference type="ARBA" id="ARBA00023098"/>
    </source>
</evidence>